<dbReference type="SUPFAM" id="SSF53448">
    <property type="entry name" value="Nucleotide-diphospho-sugar transferases"/>
    <property type="match status" value="1"/>
</dbReference>
<evidence type="ECO:0000256" key="2">
    <source>
        <dbReference type="ARBA" id="ARBA00006739"/>
    </source>
</evidence>
<organism evidence="7 8">
    <name type="scientific">Planobispora siamensis</name>
    <dbReference type="NCBI Taxonomy" id="936338"/>
    <lineage>
        <taxon>Bacteria</taxon>
        <taxon>Bacillati</taxon>
        <taxon>Actinomycetota</taxon>
        <taxon>Actinomycetes</taxon>
        <taxon>Streptosporangiales</taxon>
        <taxon>Streptosporangiaceae</taxon>
        <taxon>Planobispora</taxon>
    </lineage>
</organism>
<dbReference type="Pfam" id="PF00535">
    <property type="entry name" value="Glycos_transf_2"/>
    <property type="match status" value="1"/>
</dbReference>
<accession>A0A8J3SMY6</accession>
<evidence type="ECO:0000313" key="8">
    <source>
        <dbReference type="Proteomes" id="UP000619788"/>
    </source>
</evidence>
<dbReference type="PANTHER" id="PTHR43179:SF12">
    <property type="entry name" value="GALACTOFURANOSYLTRANSFERASE GLFT2"/>
    <property type="match status" value="1"/>
</dbReference>
<evidence type="ECO:0000256" key="4">
    <source>
        <dbReference type="ARBA" id="ARBA00022679"/>
    </source>
</evidence>
<dbReference type="GO" id="GO:0016757">
    <property type="term" value="F:glycosyltransferase activity"/>
    <property type="evidence" value="ECO:0007669"/>
    <property type="project" value="UniProtKB-KW"/>
</dbReference>
<evidence type="ECO:0000259" key="6">
    <source>
        <dbReference type="Pfam" id="PF13632"/>
    </source>
</evidence>
<dbReference type="EMBL" id="BOOJ01000062">
    <property type="protein sequence ID" value="GIH96180.1"/>
    <property type="molecule type" value="Genomic_DNA"/>
</dbReference>
<dbReference type="InterPro" id="IPR029044">
    <property type="entry name" value="Nucleotide-diphossugar_trans"/>
</dbReference>
<dbReference type="AlphaFoldDB" id="A0A8J3SMY6"/>
<reference evidence="7 8" key="1">
    <citation type="submission" date="2021-01" db="EMBL/GenBank/DDBJ databases">
        <title>Whole genome shotgun sequence of Planobispora siamensis NBRC 107568.</title>
        <authorList>
            <person name="Komaki H."/>
            <person name="Tamura T."/>
        </authorList>
    </citation>
    <scope>NUCLEOTIDE SEQUENCE [LARGE SCALE GENOMIC DNA]</scope>
    <source>
        <strain evidence="7 8">NBRC 107568</strain>
    </source>
</reference>
<evidence type="ECO:0000259" key="5">
    <source>
        <dbReference type="Pfam" id="PF00535"/>
    </source>
</evidence>
<protein>
    <recommendedName>
        <fullName evidence="5 6">Glycosyltransferase 2-like domain-containing protein</fullName>
    </recommendedName>
</protein>
<evidence type="ECO:0000256" key="1">
    <source>
        <dbReference type="ARBA" id="ARBA00004776"/>
    </source>
</evidence>
<keyword evidence="4" id="KW-0808">Transferase</keyword>
<name>A0A8J3SMY6_9ACTN</name>
<dbReference type="PANTHER" id="PTHR43179">
    <property type="entry name" value="RHAMNOSYLTRANSFERASE WBBL"/>
    <property type="match status" value="1"/>
</dbReference>
<sequence>MITVVIPTIGRPTLAATLAALDPATEVIVVDDRPEAVIDPLPEPAVPEGPPVVSPAAVEDDADLLGVVGAAGGRVRILRSGGRGPAAARNTGWRAAQTPWIVFLDDDVIPEPGWDKAVRADLEDLPADVGGSQGRIEVPLPLDRRPTDAERNTAGLATAEWITADMAYRRAALERVGGFDERFPRAYREDADLALRVQAAGYRLVRGERVTRHPVRDDGFWASVRFQRGNADDALMRRVHGPDWRAALGGAPGRLRRHALVTASGLLAIGAGLTGRRRVAAAAGTAWALLTAEFAWARIAPGPRTKEEIRRMIATSALIPPVACAHRLRGEMRVRR</sequence>
<comment type="similarity">
    <text evidence="2">Belongs to the glycosyltransferase 2 family.</text>
</comment>
<dbReference type="RefSeq" id="WP_204068242.1">
    <property type="nucleotide sequence ID" value="NZ_BOOJ01000062.1"/>
</dbReference>
<dbReference type="InterPro" id="IPR001173">
    <property type="entry name" value="Glyco_trans_2-like"/>
</dbReference>
<dbReference type="Proteomes" id="UP000619788">
    <property type="component" value="Unassembled WGS sequence"/>
</dbReference>
<evidence type="ECO:0000313" key="7">
    <source>
        <dbReference type="EMBL" id="GIH96180.1"/>
    </source>
</evidence>
<keyword evidence="8" id="KW-1185">Reference proteome</keyword>
<evidence type="ECO:0000256" key="3">
    <source>
        <dbReference type="ARBA" id="ARBA00022676"/>
    </source>
</evidence>
<comment type="caution">
    <text evidence="7">The sequence shown here is derived from an EMBL/GenBank/DDBJ whole genome shotgun (WGS) entry which is preliminary data.</text>
</comment>
<comment type="pathway">
    <text evidence="1">Cell wall biogenesis; cell wall polysaccharide biosynthesis.</text>
</comment>
<feature type="domain" description="Glycosyltransferase 2-like" evidence="6">
    <location>
        <begin position="158"/>
        <end position="262"/>
    </location>
</feature>
<gene>
    <name evidence="7" type="ORF">Psi01_68100</name>
</gene>
<keyword evidence="3" id="KW-0328">Glycosyltransferase</keyword>
<dbReference type="Pfam" id="PF13632">
    <property type="entry name" value="Glyco_trans_2_3"/>
    <property type="match status" value="1"/>
</dbReference>
<feature type="domain" description="Glycosyltransferase 2-like" evidence="5">
    <location>
        <begin position="72"/>
        <end position="147"/>
    </location>
</feature>
<proteinExistence type="inferred from homology"/>
<dbReference type="Gene3D" id="3.90.550.10">
    <property type="entry name" value="Spore Coat Polysaccharide Biosynthesis Protein SpsA, Chain A"/>
    <property type="match status" value="1"/>
</dbReference>